<protein>
    <submittedName>
        <fullName evidence="2">Glycosyltransferase</fullName>
        <ecNumber evidence="2">2.4.-.-</ecNumber>
    </submittedName>
</protein>
<dbReference type="Gene3D" id="3.40.50.2000">
    <property type="entry name" value="Glycogen Phosphorylase B"/>
    <property type="match status" value="2"/>
</dbReference>
<organism evidence="2 3">
    <name type="scientific">Pseudodesulfovibrio methanolicus</name>
    <dbReference type="NCBI Taxonomy" id="3126690"/>
    <lineage>
        <taxon>Bacteria</taxon>
        <taxon>Pseudomonadati</taxon>
        <taxon>Thermodesulfobacteriota</taxon>
        <taxon>Desulfovibrionia</taxon>
        <taxon>Desulfovibrionales</taxon>
        <taxon>Desulfovibrionaceae</taxon>
    </lineage>
</organism>
<evidence type="ECO:0000259" key="1">
    <source>
        <dbReference type="Pfam" id="PF13439"/>
    </source>
</evidence>
<gene>
    <name evidence="2" type="ORF">V8V93_13900</name>
</gene>
<sequence>MHIAFVNSTRKWGGVKTWTMDYAVELMARGHRVSAHVRQDVFRERLLEAGADARRAGFGFDFNPVSILRLMAAFRKDRPDVVVCNIKKDMNIGGMAAKLLGIPVIQRVGMPRDMEDDRGVAFLLKTIRPWVLCPSHSVAEGIRRYMPYFPETRIKVIHNAKRPVERITPVRPGPLRLVSTSQVNLDKGHEVVLEALESFPAGSFRYDIVGTGNHMETLRERHRAMAERGDLIWHGFSTDVAGHLAESDVFLLPSYSEGMPNALLEAMAAGLIPVARDIGGVREIWPDSLAGLMLPGESGAEAVRDILGELLGMDRARLDELKEASLTACRTSFSLPKKIDEFERWVRDEVVGG</sequence>
<dbReference type="EMBL" id="CP146609">
    <property type="protein sequence ID" value="WWX21531.1"/>
    <property type="molecule type" value="Genomic_DNA"/>
</dbReference>
<dbReference type="Proteomes" id="UP001385389">
    <property type="component" value="Chromosome"/>
</dbReference>
<dbReference type="InterPro" id="IPR028098">
    <property type="entry name" value="Glyco_trans_4-like_N"/>
</dbReference>
<dbReference type="SUPFAM" id="SSF53756">
    <property type="entry name" value="UDP-Glycosyltransferase/glycogen phosphorylase"/>
    <property type="match status" value="1"/>
</dbReference>
<feature type="domain" description="Glycosyltransferase subfamily 4-like N-terminal" evidence="1">
    <location>
        <begin position="12"/>
        <end position="159"/>
    </location>
</feature>
<keyword evidence="2" id="KW-0808">Transferase</keyword>
<dbReference type="PANTHER" id="PTHR12526">
    <property type="entry name" value="GLYCOSYLTRANSFERASE"/>
    <property type="match status" value="1"/>
</dbReference>
<evidence type="ECO:0000313" key="2">
    <source>
        <dbReference type="EMBL" id="WWX21531.1"/>
    </source>
</evidence>
<keyword evidence="3" id="KW-1185">Reference proteome</keyword>
<dbReference type="CDD" id="cd03811">
    <property type="entry name" value="GT4_GT28_WabH-like"/>
    <property type="match status" value="1"/>
</dbReference>
<proteinExistence type="predicted"/>
<dbReference type="GO" id="GO:0016757">
    <property type="term" value="F:glycosyltransferase activity"/>
    <property type="evidence" value="ECO:0007669"/>
    <property type="project" value="UniProtKB-KW"/>
</dbReference>
<evidence type="ECO:0000313" key="3">
    <source>
        <dbReference type="Proteomes" id="UP001385389"/>
    </source>
</evidence>
<name>A0ABZ2ISW4_9BACT</name>
<dbReference type="EC" id="2.4.-.-" evidence="2"/>
<dbReference type="Pfam" id="PF13692">
    <property type="entry name" value="Glyco_trans_1_4"/>
    <property type="match status" value="1"/>
</dbReference>
<keyword evidence="2" id="KW-0328">Glycosyltransferase</keyword>
<accession>A0ABZ2ISW4</accession>
<dbReference type="Pfam" id="PF13439">
    <property type="entry name" value="Glyco_transf_4"/>
    <property type="match status" value="1"/>
</dbReference>
<reference evidence="2 3" key="1">
    <citation type="submission" date="2024-03" db="EMBL/GenBank/DDBJ databases">
        <title>Phenotype and Genome Characterization of a Sulfate-Reducing Bacterium Pseudodesulfovibrio sp. strain 5S69, isolated from Petroleum Reservoir in Tatarstan (Russia).</title>
        <authorList>
            <person name="Bidzhieva S.K."/>
            <person name="Kadnikov V."/>
            <person name="Tourova T.P."/>
            <person name="Samigullina S.R."/>
            <person name="Sokolova D.S."/>
            <person name="Poltaraus A.B."/>
            <person name="Avtukh A.N."/>
            <person name="Tereshina V.M."/>
            <person name="Mardanov A.V."/>
            <person name="Nazina T.N."/>
        </authorList>
    </citation>
    <scope>NUCLEOTIDE SEQUENCE [LARGE SCALE GENOMIC DNA]</scope>
    <source>
        <strain evidence="2 3">5S69</strain>
    </source>
</reference>
<dbReference type="RefSeq" id="WP_338667188.1">
    <property type="nucleotide sequence ID" value="NZ_CP146609.1"/>
</dbReference>